<dbReference type="Proteomes" id="UP000671995">
    <property type="component" value="Chromosome"/>
</dbReference>
<evidence type="ECO:0000256" key="1">
    <source>
        <dbReference type="SAM" id="SignalP"/>
    </source>
</evidence>
<proteinExistence type="predicted"/>
<organism evidence="2 3">
    <name type="scientific">Treponema parvum</name>
    <dbReference type="NCBI Taxonomy" id="138851"/>
    <lineage>
        <taxon>Bacteria</taxon>
        <taxon>Pseudomonadati</taxon>
        <taxon>Spirochaetota</taxon>
        <taxon>Spirochaetia</taxon>
        <taxon>Spirochaetales</taxon>
        <taxon>Treponemataceae</taxon>
        <taxon>Treponema</taxon>
    </lineage>
</organism>
<feature type="chain" id="PRO_5036972015" evidence="1">
    <location>
        <begin position="22"/>
        <end position="181"/>
    </location>
</feature>
<protein>
    <submittedName>
        <fullName evidence="2">Uncharacterized protein</fullName>
    </submittedName>
</protein>
<evidence type="ECO:0000313" key="3">
    <source>
        <dbReference type="Proteomes" id="UP000671995"/>
    </source>
</evidence>
<evidence type="ECO:0000313" key="2">
    <source>
        <dbReference type="EMBL" id="QTQ12851.1"/>
    </source>
</evidence>
<sequence length="181" mass="21012">MLKRRLCLVLFFLTFRIALLAGQDLPSGYAKIRLGMSVEEVKKLLRENPAFGYHGDRDVSLLPGENRVLIETDAFAGHVDSFLDRCWFQFYEDKLYIIIINLNRAKIDHYSVFTALCKKYGDPSNLNPERSLWENDKISMSLERPLSLKYVDKAVFEKLSGKSRIEQTVPELTQEWFLDSL</sequence>
<accession>A0A975F1G7</accession>
<reference evidence="2" key="1">
    <citation type="submission" date="2020-05" db="EMBL/GenBank/DDBJ databases">
        <authorList>
            <person name="Zeng H."/>
            <person name="Chan Y.K."/>
            <person name="Watt R.M."/>
        </authorList>
    </citation>
    <scope>NUCLEOTIDE SEQUENCE</scope>
    <source>
        <strain evidence="2">ATCC 700773</strain>
    </source>
</reference>
<feature type="signal peptide" evidence="1">
    <location>
        <begin position="1"/>
        <end position="21"/>
    </location>
</feature>
<dbReference type="AlphaFoldDB" id="A0A975F1G7"/>
<reference evidence="2" key="2">
    <citation type="journal article" date="2021" name="Microbiol. Resour. Announc.">
        <title>Complete Genome Sequences of Three Human Oral Treponema parvum Isolates.</title>
        <authorList>
            <person name="Zeng H."/>
            <person name="Watt R.M."/>
        </authorList>
    </citation>
    <scope>NUCLEOTIDE SEQUENCE</scope>
    <source>
        <strain evidence="2">ATCC 700773</strain>
    </source>
</reference>
<name>A0A975F1G7_9SPIR</name>
<keyword evidence="1" id="KW-0732">Signal</keyword>
<dbReference type="EMBL" id="CP054257">
    <property type="protein sequence ID" value="QTQ12851.1"/>
    <property type="molecule type" value="Genomic_DNA"/>
</dbReference>
<gene>
    <name evidence="2" type="ORF">HRI96_03055</name>
</gene>